<accession>A0A2I0WXZ4</accession>
<evidence type="ECO:0000256" key="1">
    <source>
        <dbReference type="SAM" id="MobiDB-lite"/>
    </source>
</evidence>
<organism evidence="2 3">
    <name type="scientific">Dendrobium catenatum</name>
    <dbReference type="NCBI Taxonomy" id="906689"/>
    <lineage>
        <taxon>Eukaryota</taxon>
        <taxon>Viridiplantae</taxon>
        <taxon>Streptophyta</taxon>
        <taxon>Embryophyta</taxon>
        <taxon>Tracheophyta</taxon>
        <taxon>Spermatophyta</taxon>
        <taxon>Magnoliopsida</taxon>
        <taxon>Liliopsida</taxon>
        <taxon>Asparagales</taxon>
        <taxon>Orchidaceae</taxon>
        <taxon>Epidendroideae</taxon>
        <taxon>Malaxideae</taxon>
        <taxon>Dendrobiinae</taxon>
        <taxon>Dendrobium</taxon>
    </lineage>
</organism>
<dbReference type="AlphaFoldDB" id="A0A2I0WXZ4"/>
<keyword evidence="3" id="KW-1185">Reference proteome</keyword>
<dbReference type="EMBL" id="KZ502330">
    <property type="protein sequence ID" value="PKU80529.1"/>
    <property type="molecule type" value="Genomic_DNA"/>
</dbReference>
<proteinExistence type="predicted"/>
<sequence length="116" mass="13417">MTNGYLIYPTYKTENKSCPNKSFNVRAYLSRVTYVLEGFDPHRRTNSVGDTGAPITPRWSSTGRSSREKFNHYQRPDITNHILSEIQERKVLETLPIRPKTLSRSGHESKTHQQPL</sequence>
<protein>
    <submittedName>
        <fullName evidence="2">Uncharacterized protein</fullName>
    </submittedName>
</protein>
<gene>
    <name evidence="2" type="ORF">MA16_Dca027014</name>
</gene>
<reference evidence="2 3" key="1">
    <citation type="journal article" date="2016" name="Sci. Rep.">
        <title>The Dendrobium catenatum Lindl. genome sequence provides insights into polysaccharide synthase, floral development and adaptive evolution.</title>
        <authorList>
            <person name="Zhang G.Q."/>
            <person name="Xu Q."/>
            <person name="Bian C."/>
            <person name="Tsai W.C."/>
            <person name="Yeh C.M."/>
            <person name="Liu K.W."/>
            <person name="Yoshida K."/>
            <person name="Zhang L.S."/>
            <person name="Chang S.B."/>
            <person name="Chen F."/>
            <person name="Shi Y."/>
            <person name="Su Y.Y."/>
            <person name="Zhang Y.Q."/>
            <person name="Chen L.J."/>
            <person name="Yin Y."/>
            <person name="Lin M."/>
            <person name="Huang H."/>
            <person name="Deng H."/>
            <person name="Wang Z.W."/>
            <person name="Zhu S.L."/>
            <person name="Zhao X."/>
            <person name="Deng C."/>
            <person name="Niu S.C."/>
            <person name="Huang J."/>
            <person name="Wang M."/>
            <person name="Liu G.H."/>
            <person name="Yang H.J."/>
            <person name="Xiao X.J."/>
            <person name="Hsiao Y.Y."/>
            <person name="Wu W.L."/>
            <person name="Chen Y.Y."/>
            <person name="Mitsuda N."/>
            <person name="Ohme-Takagi M."/>
            <person name="Luo Y.B."/>
            <person name="Van de Peer Y."/>
            <person name="Liu Z.J."/>
        </authorList>
    </citation>
    <scope>NUCLEOTIDE SEQUENCE [LARGE SCALE GENOMIC DNA]</scope>
    <source>
        <tissue evidence="2">The whole plant</tissue>
    </source>
</reference>
<reference evidence="2 3" key="2">
    <citation type="journal article" date="2017" name="Nature">
        <title>The Apostasia genome and the evolution of orchids.</title>
        <authorList>
            <person name="Zhang G.Q."/>
            <person name="Liu K.W."/>
            <person name="Li Z."/>
            <person name="Lohaus R."/>
            <person name="Hsiao Y.Y."/>
            <person name="Niu S.C."/>
            <person name="Wang J.Y."/>
            <person name="Lin Y.C."/>
            <person name="Xu Q."/>
            <person name="Chen L.J."/>
            <person name="Yoshida K."/>
            <person name="Fujiwara S."/>
            <person name="Wang Z.W."/>
            <person name="Zhang Y.Q."/>
            <person name="Mitsuda N."/>
            <person name="Wang M."/>
            <person name="Liu G.H."/>
            <person name="Pecoraro L."/>
            <person name="Huang H.X."/>
            <person name="Xiao X.J."/>
            <person name="Lin M."/>
            <person name="Wu X.Y."/>
            <person name="Wu W.L."/>
            <person name="Chen Y.Y."/>
            <person name="Chang S.B."/>
            <person name="Sakamoto S."/>
            <person name="Ohme-Takagi M."/>
            <person name="Yagi M."/>
            <person name="Zeng S.J."/>
            <person name="Shen C.Y."/>
            <person name="Yeh C.M."/>
            <person name="Luo Y.B."/>
            <person name="Tsai W.C."/>
            <person name="Van de Peer Y."/>
            <person name="Liu Z.J."/>
        </authorList>
    </citation>
    <scope>NUCLEOTIDE SEQUENCE [LARGE SCALE GENOMIC DNA]</scope>
    <source>
        <tissue evidence="2">The whole plant</tissue>
    </source>
</reference>
<feature type="region of interest" description="Disordered" evidence="1">
    <location>
        <begin position="41"/>
        <end position="73"/>
    </location>
</feature>
<evidence type="ECO:0000313" key="2">
    <source>
        <dbReference type="EMBL" id="PKU80529.1"/>
    </source>
</evidence>
<feature type="compositionally biased region" description="Basic and acidic residues" evidence="1">
    <location>
        <begin position="105"/>
        <end position="116"/>
    </location>
</feature>
<dbReference type="Proteomes" id="UP000233837">
    <property type="component" value="Unassembled WGS sequence"/>
</dbReference>
<name>A0A2I0WXZ4_9ASPA</name>
<evidence type="ECO:0000313" key="3">
    <source>
        <dbReference type="Proteomes" id="UP000233837"/>
    </source>
</evidence>
<feature type="region of interest" description="Disordered" evidence="1">
    <location>
        <begin position="97"/>
        <end position="116"/>
    </location>
</feature>